<dbReference type="InterPro" id="IPR051400">
    <property type="entry name" value="HAD-like_hydrolase"/>
</dbReference>
<accession>A0A849KA32</accession>
<dbReference type="GO" id="GO:0046872">
    <property type="term" value="F:metal ion binding"/>
    <property type="evidence" value="ECO:0007669"/>
    <property type="project" value="UniProtKB-KW"/>
</dbReference>
<comment type="cofactor">
    <cofactor evidence="1">
        <name>Mg(2+)</name>
        <dbReference type="ChEBI" id="CHEBI:18420"/>
    </cofactor>
</comment>
<protein>
    <submittedName>
        <fullName evidence="5">HAD family hydrolase</fullName>
    </submittedName>
</protein>
<dbReference type="InterPro" id="IPR006439">
    <property type="entry name" value="HAD-SF_hydro_IA"/>
</dbReference>
<dbReference type="PANTHER" id="PTHR46470">
    <property type="entry name" value="N-ACYLNEURAMINATE-9-PHOSPHATASE"/>
    <property type="match status" value="1"/>
</dbReference>
<organism evidence="5 6">
    <name type="scientific">Isoptericola sediminis</name>
    <dbReference type="NCBI Taxonomy" id="2733572"/>
    <lineage>
        <taxon>Bacteria</taxon>
        <taxon>Bacillati</taxon>
        <taxon>Actinomycetota</taxon>
        <taxon>Actinomycetes</taxon>
        <taxon>Micrococcales</taxon>
        <taxon>Promicromonosporaceae</taxon>
        <taxon>Isoptericola</taxon>
    </lineage>
</organism>
<comment type="caution">
    <text evidence="5">The sequence shown here is derived from an EMBL/GenBank/DDBJ whole genome shotgun (WGS) entry which is preliminary data.</text>
</comment>
<dbReference type="GO" id="GO:0016791">
    <property type="term" value="F:phosphatase activity"/>
    <property type="evidence" value="ECO:0007669"/>
    <property type="project" value="TreeGrafter"/>
</dbReference>
<dbReference type="GO" id="GO:0044281">
    <property type="term" value="P:small molecule metabolic process"/>
    <property type="evidence" value="ECO:0007669"/>
    <property type="project" value="UniProtKB-ARBA"/>
</dbReference>
<dbReference type="PANTHER" id="PTHR46470:SF2">
    <property type="entry name" value="GLYCERALDEHYDE 3-PHOSPHATE PHOSPHATASE"/>
    <property type="match status" value="1"/>
</dbReference>
<dbReference type="InterPro" id="IPR041492">
    <property type="entry name" value="HAD_2"/>
</dbReference>
<dbReference type="AlphaFoldDB" id="A0A849KA32"/>
<keyword evidence="4" id="KW-0460">Magnesium</keyword>
<evidence type="ECO:0000313" key="5">
    <source>
        <dbReference type="EMBL" id="NNU28635.1"/>
    </source>
</evidence>
<dbReference type="NCBIfam" id="TIGR01549">
    <property type="entry name" value="HAD-SF-IA-v1"/>
    <property type="match status" value="1"/>
</dbReference>
<dbReference type="SFLD" id="SFLDS00003">
    <property type="entry name" value="Haloacid_Dehalogenase"/>
    <property type="match status" value="1"/>
</dbReference>
<dbReference type="SFLD" id="SFLDG01129">
    <property type="entry name" value="C1.5:_HAD__Beta-PGM__Phosphata"/>
    <property type="match status" value="1"/>
</dbReference>
<sequence length="228" mass="23842">MIWLLDLDNTLVSRDAAFAAWAARAVADDGGTDDDLAAIVAADDGGFAPKADVARELIARLGWADDVPAAVDRFRAGIRDHVRAYDGVLDDLDALRAGGDRVAVVTNGVSHQQRGKIDRCGVEARVDAIVVSGEEGVEKPDPALLEIALERLGAADADRDRVWMVGDAGHADVAAGRAAGTRTGWVSHGRRWDVAHGDAPDVAAATTREVLAAARAAQPDSRSAQGLV</sequence>
<keyword evidence="2" id="KW-0479">Metal-binding</keyword>
<dbReference type="SUPFAM" id="SSF56784">
    <property type="entry name" value="HAD-like"/>
    <property type="match status" value="1"/>
</dbReference>
<evidence type="ECO:0000256" key="3">
    <source>
        <dbReference type="ARBA" id="ARBA00022801"/>
    </source>
</evidence>
<evidence type="ECO:0000256" key="2">
    <source>
        <dbReference type="ARBA" id="ARBA00022723"/>
    </source>
</evidence>
<dbReference type="Pfam" id="PF13419">
    <property type="entry name" value="HAD_2"/>
    <property type="match status" value="1"/>
</dbReference>
<keyword evidence="6" id="KW-1185">Reference proteome</keyword>
<proteinExistence type="predicted"/>
<dbReference type="EMBL" id="JABFAJ010000024">
    <property type="protein sequence ID" value="NNU28635.1"/>
    <property type="molecule type" value="Genomic_DNA"/>
</dbReference>
<dbReference type="InterPro" id="IPR023214">
    <property type="entry name" value="HAD_sf"/>
</dbReference>
<reference evidence="5 6" key="1">
    <citation type="submission" date="2020-05" db="EMBL/GenBank/DDBJ databases">
        <title>Genome sequence of Isoptericola sp. JC619 isolated from Chilika lagoon, India.</title>
        <authorList>
            <person name="Kumar D."/>
            <person name="Appam K."/>
            <person name="Gandham S."/>
            <person name="Uppada J."/>
            <person name="Sasikala C."/>
            <person name="Venkata Ramana C."/>
        </authorList>
    </citation>
    <scope>NUCLEOTIDE SEQUENCE [LARGE SCALE GENOMIC DNA]</scope>
    <source>
        <strain evidence="5 6">JC619</strain>
    </source>
</reference>
<name>A0A849KA32_9MICO</name>
<keyword evidence="3 5" id="KW-0378">Hydrolase</keyword>
<evidence type="ECO:0000256" key="4">
    <source>
        <dbReference type="ARBA" id="ARBA00022842"/>
    </source>
</evidence>
<dbReference type="Proteomes" id="UP000557204">
    <property type="component" value="Unassembled WGS sequence"/>
</dbReference>
<dbReference type="Gene3D" id="3.40.50.1000">
    <property type="entry name" value="HAD superfamily/HAD-like"/>
    <property type="match status" value="1"/>
</dbReference>
<dbReference type="RefSeq" id="WP_171248156.1">
    <property type="nucleotide sequence ID" value="NZ_JABFAJ010000024.1"/>
</dbReference>
<evidence type="ECO:0000313" key="6">
    <source>
        <dbReference type="Proteomes" id="UP000557204"/>
    </source>
</evidence>
<evidence type="ECO:0000256" key="1">
    <source>
        <dbReference type="ARBA" id="ARBA00001946"/>
    </source>
</evidence>
<dbReference type="InterPro" id="IPR036412">
    <property type="entry name" value="HAD-like_sf"/>
</dbReference>
<gene>
    <name evidence="5" type="ORF">HLI28_13930</name>
</gene>